<proteinExistence type="predicted"/>
<name>A0ABR2ZFM2_9AGAR</name>
<accession>A0ABR2ZFM2</accession>
<keyword evidence="2" id="KW-1185">Reference proteome</keyword>
<evidence type="ECO:0000313" key="2">
    <source>
        <dbReference type="Proteomes" id="UP001437256"/>
    </source>
</evidence>
<dbReference type="Proteomes" id="UP001437256">
    <property type="component" value="Unassembled WGS sequence"/>
</dbReference>
<reference evidence="1 2" key="1">
    <citation type="submission" date="2024-05" db="EMBL/GenBank/DDBJ databases">
        <title>A draft genome resource for the thread blight pathogen Marasmius tenuissimus strain MS-2.</title>
        <authorList>
            <person name="Yulfo-Soto G.E."/>
            <person name="Baruah I.K."/>
            <person name="Amoako-Attah I."/>
            <person name="Bukari Y."/>
            <person name="Meinhardt L.W."/>
            <person name="Bailey B.A."/>
            <person name="Cohen S.P."/>
        </authorList>
    </citation>
    <scope>NUCLEOTIDE SEQUENCE [LARGE SCALE GENOMIC DNA]</scope>
    <source>
        <strain evidence="1 2">MS-2</strain>
    </source>
</reference>
<protein>
    <submittedName>
        <fullName evidence="1">Uncharacterized protein</fullName>
    </submittedName>
</protein>
<gene>
    <name evidence="1" type="ORF">AAF712_013155</name>
</gene>
<evidence type="ECO:0000313" key="1">
    <source>
        <dbReference type="EMBL" id="KAL0060037.1"/>
    </source>
</evidence>
<sequence length="273" mass="31142">MQRFLTAFPYNYGPVTMKQLSRNTPVVDGSNLDALSVVDPASAFHHTFRRPNDESSWSVVLTPYVEGMKLRSPTDVESWQLKFVGDADALITYDTIQGDRFKRSICIADDLSESVDRIIDDLIVKEEGYIDEALRSRLLGYNYNYKFSGSRNNREKAAEVILDAFKAARKQYPTLSGELLPTAFAARMLEEELEALLYTFYDPPQVTFTFTQNKRGEVWTNVKVVVPGYTSWPSRRRATNIVLPTANPRAVEEFRELRVGLEVVLEEDDVQYA</sequence>
<comment type="caution">
    <text evidence="1">The sequence shown here is derived from an EMBL/GenBank/DDBJ whole genome shotgun (WGS) entry which is preliminary data.</text>
</comment>
<organism evidence="1 2">
    <name type="scientific">Marasmius tenuissimus</name>
    <dbReference type="NCBI Taxonomy" id="585030"/>
    <lineage>
        <taxon>Eukaryota</taxon>
        <taxon>Fungi</taxon>
        <taxon>Dikarya</taxon>
        <taxon>Basidiomycota</taxon>
        <taxon>Agaricomycotina</taxon>
        <taxon>Agaricomycetes</taxon>
        <taxon>Agaricomycetidae</taxon>
        <taxon>Agaricales</taxon>
        <taxon>Marasmiineae</taxon>
        <taxon>Marasmiaceae</taxon>
        <taxon>Marasmius</taxon>
    </lineage>
</organism>
<dbReference type="EMBL" id="JBBXMP010000195">
    <property type="protein sequence ID" value="KAL0060037.1"/>
    <property type="molecule type" value="Genomic_DNA"/>
</dbReference>